<dbReference type="InterPro" id="IPR011664">
    <property type="entry name" value="Abi_system_AbiD/AbiF-like"/>
</dbReference>
<accession>A0A542Y364</accession>
<keyword evidence="2" id="KW-1185">Reference proteome</keyword>
<dbReference type="Pfam" id="PF07751">
    <property type="entry name" value="Abi_2"/>
    <property type="match status" value="1"/>
</dbReference>
<reference evidence="1 2" key="1">
    <citation type="submission" date="2019-06" db="EMBL/GenBank/DDBJ databases">
        <title>Sequencing the genomes of 1000 actinobacteria strains.</title>
        <authorList>
            <person name="Klenk H.-P."/>
        </authorList>
    </citation>
    <scope>NUCLEOTIDE SEQUENCE [LARGE SCALE GENOMIC DNA]</scope>
    <source>
        <strain evidence="1 2">DSM 8803</strain>
    </source>
</reference>
<evidence type="ECO:0000313" key="1">
    <source>
        <dbReference type="EMBL" id="TQL42512.1"/>
    </source>
</evidence>
<evidence type="ECO:0000313" key="2">
    <source>
        <dbReference type="Proteomes" id="UP000319094"/>
    </source>
</evidence>
<protein>
    <submittedName>
        <fullName evidence="1">Abi-like protein</fullName>
    </submittedName>
</protein>
<sequence>MTQPLKPFATIDEQIDVLGARGMSLEHDVAAQWLQNVGYYRLSGYWYPYRMPGTATAVRNDSFSEGADFGDVARLYEFDRKLPTLIHDGIDRVEVAMQSNVSYVLGAQGPLACRSPDAFRPSFDHAGWLATARMRANRARRYSVPIRHHEAKCRGKLPIWVLTEVLDFADISRLYDGLFARDQWAIADRLGVTINDSALSTNQRSKARKAHPLAPLSKTCARFPAGRVNASMAQSLSLGSCCKASRRERPGRKRLVRLLRRDSRGCLFGVLPRWAFLWGGTPNRCGGPWLSARTARAELCPLR</sequence>
<dbReference type="OrthoDB" id="5363652at2"/>
<dbReference type="Proteomes" id="UP000319094">
    <property type="component" value="Unassembled WGS sequence"/>
</dbReference>
<dbReference type="EMBL" id="VFON01000001">
    <property type="protein sequence ID" value="TQL42512.1"/>
    <property type="molecule type" value="Genomic_DNA"/>
</dbReference>
<name>A0A542Y364_9MICO</name>
<organism evidence="1 2">
    <name type="scientific">Leucobacter komagatae</name>
    <dbReference type="NCBI Taxonomy" id="55969"/>
    <lineage>
        <taxon>Bacteria</taxon>
        <taxon>Bacillati</taxon>
        <taxon>Actinomycetota</taxon>
        <taxon>Actinomycetes</taxon>
        <taxon>Micrococcales</taxon>
        <taxon>Microbacteriaceae</taxon>
        <taxon>Leucobacter</taxon>
    </lineage>
</organism>
<comment type="caution">
    <text evidence="1">The sequence shown here is derived from an EMBL/GenBank/DDBJ whole genome shotgun (WGS) entry which is preliminary data.</text>
</comment>
<dbReference type="AlphaFoldDB" id="A0A542Y364"/>
<gene>
    <name evidence="1" type="ORF">FB468_0512</name>
</gene>
<proteinExistence type="predicted"/>